<evidence type="ECO:0000256" key="3">
    <source>
        <dbReference type="ARBA" id="ARBA00023002"/>
    </source>
</evidence>
<comment type="catalytic activity">
    <reaction evidence="6 9">
        <text>L-glutamate 5-semialdehyde + NAD(+) + H2O = L-glutamate + NADH + 2 H(+)</text>
        <dbReference type="Rhea" id="RHEA:30235"/>
        <dbReference type="ChEBI" id="CHEBI:15377"/>
        <dbReference type="ChEBI" id="CHEBI:15378"/>
        <dbReference type="ChEBI" id="CHEBI:29985"/>
        <dbReference type="ChEBI" id="CHEBI:57540"/>
        <dbReference type="ChEBI" id="CHEBI:57945"/>
        <dbReference type="ChEBI" id="CHEBI:58066"/>
        <dbReference type="EC" id="1.2.1.88"/>
    </reaction>
</comment>
<keyword evidence="3 8" id="KW-0560">Oxidoreductase</keyword>
<evidence type="ECO:0000256" key="9">
    <source>
        <dbReference type="RuleBase" id="RU366016"/>
    </source>
</evidence>
<evidence type="ECO:0000256" key="10">
    <source>
        <dbReference type="RuleBase" id="RU366030"/>
    </source>
</evidence>
<dbReference type="InterPro" id="IPR050485">
    <property type="entry name" value="Proline_metab_enzyme"/>
</dbReference>
<dbReference type="Pfam" id="PF00171">
    <property type="entry name" value="Aldedh"/>
    <property type="match status" value="1"/>
</dbReference>
<dbReference type="NCBIfam" id="TIGR01236">
    <property type="entry name" value="D1pyr5carbox1"/>
    <property type="match status" value="1"/>
</dbReference>
<dbReference type="InterPro" id="IPR005931">
    <property type="entry name" value="P5CDH/ALDH4A1"/>
</dbReference>
<evidence type="ECO:0000259" key="11">
    <source>
        <dbReference type="Pfam" id="PF00171"/>
    </source>
</evidence>
<dbReference type="Proteomes" id="UP000030746">
    <property type="component" value="Unassembled WGS sequence"/>
</dbReference>
<dbReference type="RefSeq" id="XP_009054858.1">
    <property type="nucleotide sequence ID" value="XM_009056610.1"/>
</dbReference>
<comment type="pathway">
    <text evidence="1 9">Amino-acid degradation; L-proline degradation into L-glutamate; L-glutamate from L-proline: step 2/2.</text>
</comment>
<keyword evidence="13" id="KW-1185">Reference proteome</keyword>
<dbReference type="GO" id="GO:0005759">
    <property type="term" value="C:mitochondrial matrix"/>
    <property type="evidence" value="ECO:0007669"/>
    <property type="project" value="TreeGrafter"/>
</dbReference>
<evidence type="ECO:0000313" key="12">
    <source>
        <dbReference type="EMBL" id="ESO94584.1"/>
    </source>
</evidence>
<dbReference type="CDD" id="cd07123">
    <property type="entry name" value="ALDH_F4-17_P5CDH"/>
    <property type="match status" value="1"/>
</dbReference>
<dbReference type="EC" id="1.2.1.88" evidence="9"/>
<dbReference type="GeneID" id="20238659"/>
<protein>
    <recommendedName>
        <fullName evidence="9 10">Multifunctional fusion protein</fullName>
    </recommendedName>
    <domain>
        <recommendedName>
            <fullName evidence="10">Delta-1-pyrroline-5-carboxylate dehydrogenase</fullName>
            <shortName evidence="10">P5C dehydrogenase</shortName>
        </recommendedName>
        <alternativeName>
            <fullName evidence="9">L-glutamate gamma-semialdehyde dehydrogenase</fullName>
        </alternativeName>
    </domain>
    <domain>
        <recommendedName>
            <fullName evidence="9">L-glutamate gamma-semialdehyde dehydrogenase</fullName>
            <ecNumber evidence="9">1.2.1.88</ecNumber>
        </recommendedName>
    </domain>
</protein>
<dbReference type="UniPathway" id="UPA00261">
    <property type="reaction ID" value="UER00374"/>
</dbReference>
<gene>
    <name evidence="12" type="ORF">LOTGIDRAFT_161287</name>
</gene>
<dbReference type="GO" id="GO:0010133">
    <property type="term" value="P:L-proline catabolic process to L-glutamate"/>
    <property type="evidence" value="ECO:0007669"/>
    <property type="project" value="UniProtKB-UniRule"/>
</dbReference>
<evidence type="ECO:0000256" key="1">
    <source>
        <dbReference type="ARBA" id="ARBA00004786"/>
    </source>
</evidence>
<dbReference type="InterPro" id="IPR016160">
    <property type="entry name" value="Ald_DH_CS_CYS"/>
</dbReference>
<dbReference type="InterPro" id="IPR016162">
    <property type="entry name" value="Ald_DH_N"/>
</dbReference>
<keyword evidence="4 9" id="KW-0520">NAD</keyword>
<dbReference type="OrthoDB" id="5322683at2759"/>
<evidence type="ECO:0000256" key="6">
    <source>
        <dbReference type="ARBA" id="ARBA00048142"/>
    </source>
</evidence>
<evidence type="ECO:0000256" key="2">
    <source>
        <dbReference type="ARBA" id="ARBA00009986"/>
    </source>
</evidence>
<proteinExistence type="inferred from homology"/>
<dbReference type="AlphaFoldDB" id="V4BZL2"/>
<dbReference type="Gene3D" id="3.40.605.10">
    <property type="entry name" value="Aldehyde Dehydrogenase, Chain A, domain 1"/>
    <property type="match status" value="1"/>
</dbReference>
<feature type="domain" description="Aldehyde dehydrogenase" evidence="11">
    <location>
        <begin position="59"/>
        <end position="528"/>
    </location>
</feature>
<name>V4BZL2_LOTGI</name>
<evidence type="ECO:0000256" key="5">
    <source>
        <dbReference type="ARBA" id="ARBA00023062"/>
    </source>
</evidence>
<dbReference type="HOGENOM" id="CLU_005391_4_1_1"/>
<dbReference type="SUPFAM" id="SSF53720">
    <property type="entry name" value="ALDH-like"/>
    <property type="match status" value="1"/>
</dbReference>
<dbReference type="FunFam" id="3.40.309.10:FF:000005">
    <property type="entry name" value="1-pyrroline-5-carboxylate dehydrogenase 1"/>
    <property type="match status" value="1"/>
</dbReference>
<dbReference type="OMA" id="FAGIHFT"/>
<evidence type="ECO:0000256" key="4">
    <source>
        <dbReference type="ARBA" id="ARBA00023027"/>
    </source>
</evidence>
<dbReference type="STRING" id="225164.V4BZL2"/>
<dbReference type="KEGG" id="lgi:LOTGIDRAFT_161287"/>
<organism evidence="12 13">
    <name type="scientific">Lottia gigantea</name>
    <name type="common">Giant owl limpet</name>
    <dbReference type="NCBI Taxonomy" id="225164"/>
    <lineage>
        <taxon>Eukaryota</taxon>
        <taxon>Metazoa</taxon>
        <taxon>Spiralia</taxon>
        <taxon>Lophotrochozoa</taxon>
        <taxon>Mollusca</taxon>
        <taxon>Gastropoda</taxon>
        <taxon>Patellogastropoda</taxon>
        <taxon>Lottioidea</taxon>
        <taxon>Lottiidae</taxon>
        <taxon>Lottia</taxon>
    </lineage>
</organism>
<evidence type="ECO:0000313" key="13">
    <source>
        <dbReference type="Proteomes" id="UP000030746"/>
    </source>
</evidence>
<sequence>MLFRPAKIRTNRFINEPLLDYAPGSKERKELEGVLEKYNNQVADIPIVVGDKEIKDGKELFQVSPHDHQHKVAKYRHASKDIIKQAIESNLKARKEWERTPIEKRADIFLKAADLMAGKYRADLLATTMIGQSKNIWQAEIDAACELIDFLRFNITFSRLVTEYQPISPDKGIKNSSVYRGMEGFWAAVTPFNFTAIGGHLPSAPAMMGNVALWKPSDTAMLSNYTVFKIYREAGLPAGVINFVPADGPTFGDTVVSSPDLAGINFTGSVKTFKHLWKQVANNLDNFRSYPRMIGECGGKNFHFIHPSADVESVVNGTIRGAFEFNGQKCSATSRMYVPESLWPKIKDGLLSIHKEIKTGSPLQKENFVTAVIDDKAFARIESYLNHAKNSPNTTILAGGTCDQSEGYFVQPTIIQTTDPNDKLMKEEIFGPVLTMYIYPDNKCMETADLVTKTSPFALTGSIFVKDQKAREVLIDKFRENAGNFYINDKSTGSVVAQQPFGGTRMSGTNEKAGGPHYLLKFVSVQAVKETSVPLSAWKYPSMEE</sequence>
<comment type="similarity">
    <text evidence="2 8">Belongs to the aldehyde dehydrogenase family.</text>
</comment>
<dbReference type="InterPro" id="IPR016163">
    <property type="entry name" value="Ald_DH_C"/>
</dbReference>
<dbReference type="PROSITE" id="PS00687">
    <property type="entry name" value="ALDEHYDE_DEHYDR_GLU"/>
    <property type="match status" value="1"/>
</dbReference>
<dbReference type="Gene3D" id="3.40.309.10">
    <property type="entry name" value="Aldehyde Dehydrogenase, Chain A, domain 2"/>
    <property type="match status" value="1"/>
</dbReference>
<evidence type="ECO:0000256" key="7">
    <source>
        <dbReference type="PROSITE-ProRule" id="PRU10007"/>
    </source>
</evidence>
<dbReference type="PANTHER" id="PTHR42862:SF1">
    <property type="entry name" value="DELTA-1-PYRROLINE-5-CARBOXYLATE DEHYDROGENASE 2, ISOFORM A-RELATED"/>
    <property type="match status" value="1"/>
</dbReference>
<dbReference type="GO" id="GO:0003842">
    <property type="term" value="F:L-glutamate gamma-semialdehyde dehydrogenase activity"/>
    <property type="evidence" value="ECO:0007669"/>
    <property type="project" value="UniProtKB-UniRule"/>
</dbReference>
<dbReference type="FunFam" id="3.40.605.10:FF:000006">
    <property type="entry name" value="1-pyrroline-5-carboxylate dehydrogenase"/>
    <property type="match status" value="1"/>
</dbReference>
<feature type="active site" evidence="7">
    <location>
        <position position="296"/>
    </location>
</feature>
<dbReference type="InterPro" id="IPR016161">
    <property type="entry name" value="Ald_DH/histidinol_DH"/>
</dbReference>
<dbReference type="PROSITE" id="PS00070">
    <property type="entry name" value="ALDEHYDE_DEHYDR_CYS"/>
    <property type="match status" value="1"/>
</dbReference>
<keyword evidence="5 9" id="KW-0642">Proline metabolism</keyword>
<dbReference type="InterPro" id="IPR029510">
    <property type="entry name" value="Ald_DH_CS_GLU"/>
</dbReference>
<dbReference type="InterPro" id="IPR015590">
    <property type="entry name" value="Aldehyde_DH_dom"/>
</dbReference>
<evidence type="ECO:0000256" key="8">
    <source>
        <dbReference type="RuleBase" id="RU003345"/>
    </source>
</evidence>
<dbReference type="PANTHER" id="PTHR42862">
    <property type="entry name" value="DELTA-1-PYRROLINE-5-CARBOXYLATE DEHYDROGENASE 1, ISOFORM A-RELATED"/>
    <property type="match status" value="1"/>
</dbReference>
<dbReference type="CTD" id="20238659"/>
<dbReference type="EMBL" id="KB201802">
    <property type="protein sequence ID" value="ESO94584.1"/>
    <property type="molecule type" value="Genomic_DNA"/>
</dbReference>
<reference evidence="12 13" key="1">
    <citation type="journal article" date="2013" name="Nature">
        <title>Insights into bilaterian evolution from three spiralian genomes.</title>
        <authorList>
            <person name="Simakov O."/>
            <person name="Marletaz F."/>
            <person name="Cho S.J."/>
            <person name="Edsinger-Gonzales E."/>
            <person name="Havlak P."/>
            <person name="Hellsten U."/>
            <person name="Kuo D.H."/>
            <person name="Larsson T."/>
            <person name="Lv J."/>
            <person name="Arendt D."/>
            <person name="Savage R."/>
            <person name="Osoegawa K."/>
            <person name="de Jong P."/>
            <person name="Grimwood J."/>
            <person name="Chapman J.A."/>
            <person name="Shapiro H."/>
            <person name="Aerts A."/>
            <person name="Otillar R.P."/>
            <person name="Terry A.Y."/>
            <person name="Boore J.L."/>
            <person name="Grigoriev I.V."/>
            <person name="Lindberg D.R."/>
            <person name="Seaver E.C."/>
            <person name="Weisblat D.A."/>
            <person name="Putnam N.H."/>
            <person name="Rokhsar D.S."/>
        </authorList>
    </citation>
    <scope>NUCLEOTIDE SEQUENCE [LARGE SCALE GENOMIC DNA]</scope>
</reference>
<accession>V4BZL2</accession>